<dbReference type="GeneID" id="37140456"/>
<dbReference type="InterPro" id="IPR036866">
    <property type="entry name" value="RibonucZ/Hydroxyglut_hydro"/>
</dbReference>
<evidence type="ECO:0008006" key="3">
    <source>
        <dbReference type="Google" id="ProtNLM"/>
    </source>
</evidence>
<dbReference type="EMBL" id="KZ821675">
    <property type="protein sequence ID" value="PYH86710.1"/>
    <property type="molecule type" value="Genomic_DNA"/>
</dbReference>
<sequence length="217" mass="23977">MPNPLTLTEIDQLEIHVIVNDELDPISPSPNSAVQVASRFMGIRLPPLPPGTKRGGAQLEMRMDNICCAAHGISLLLADPSFEQLEAAGATLLKSDRPHTALDDFFLVSGEIPRETSYEDGIYGGLRFNEATMKWKEDTLIMEERYVMCNLKGKELVVFTCCGHAGIVNSCRDAVNLKLQPKVLLAGHCTGWRFKCLIARDLPNCLVPCFSGRKYTL</sequence>
<evidence type="ECO:0000313" key="1">
    <source>
        <dbReference type="EMBL" id="PYH86710.1"/>
    </source>
</evidence>
<evidence type="ECO:0000313" key="2">
    <source>
        <dbReference type="Proteomes" id="UP000248340"/>
    </source>
</evidence>
<keyword evidence="2" id="KW-1185">Reference proteome</keyword>
<dbReference type="VEuPathDB" id="FungiDB:BO82DRAFT_379884"/>
<dbReference type="GO" id="GO:0016740">
    <property type="term" value="F:transferase activity"/>
    <property type="evidence" value="ECO:0007669"/>
    <property type="project" value="TreeGrafter"/>
</dbReference>
<organism evidence="1 2">
    <name type="scientific">Aspergillus uvarum CBS 121591</name>
    <dbReference type="NCBI Taxonomy" id="1448315"/>
    <lineage>
        <taxon>Eukaryota</taxon>
        <taxon>Fungi</taxon>
        <taxon>Dikarya</taxon>
        <taxon>Ascomycota</taxon>
        <taxon>Pezizomycotina</taxon>
        <taxon>Eurotiomycetes</taxon>
        <taxon>Eurotiomycetidae</taxon>
        <taxon>Eurotiales</taxon>
        <taxon>Aspergillaceae</taxon>
        <taxon>Aspergillus</taxon>
        <taxon>Aspergillus subgen. Circumdati</taxon>
    </lineage>
</organism>
<accession>A0A319CQ53</accession>
<reference evidence="1 2" key="1">
    <citation type="submission" date="2016-12" db="EMBL/GenBank/DDBJ databases">
        <title>The genomes of Aspergillus section Nigri reveals drivers in fungal speciation.</title>
        <authorList>
            <consortium name="DOE Joint Genome Institute"/>
            <person name="Vesth T.C."/>
            <person name="Nybo J."/>
            <person name="Theobald S."/>
            <person name="Brandl J."/>
            <person name="Frisvad J.C."/>
            <person name="Nielsen K.F."/>
            <person name="Lyhne E.K."/>
            <person name="Kogle M.E."/>
            <person name="Kuo A."/>
            <person name="Riley R."/>
            <person name="Clum A."/>
            <person name="Nolan M."/>
            <person name="Lipzen A."/>
            <person name="Salamov A."/>
            <person name="Henrissat B."/>
            <person name="Wiebenga A."/>
            <person name="De Vries R.P."/>
            <person name="Grigoriev I.V."/>
            <person name="Mortensen U.H."/>
            <person name="Andersen M.R."/>
            <person name="Baker S.E."/>
        </authorList>
    </citation>
    <scope>NUCLEOTIDE SEQUENCE [LARGE SCALE GENOMIC DNA]</scope>
    <source>
        <strain evidence="1 2">CBS 121591</strain>
    </source>
</reference>
<dbReference type="STRING" id="1448315.A0A319CQ53"/>
<dbReference type="PANTHER" id="PTHR13754">
    <property type="entry name" value="METALLO-BETA-LACTAMASE SUPERFAMILY PROTEIN"/>
    <property type="match status" value="1"/>
</dbReference>
<dbReference type="AlphaFoldDB" id="A0A319CQ53"/>
<dbReference type="Gene3D" id="3.60.15.10">
    <property type="entry name" value="Ribonuclease Z/Hydroxyacylglutathione hydrolase-like"/>
    <property type="match status" value="1"/>
</dbReference>
<dbReference type="Proteomes" id="UP000248340">
    <property type="component" value="Unassembled WGS sequence"/>
</dbReference>
<protein>
    <recommendedName>
        <fullName evidence="3">Metallo-beta-lactamase domain-containing protein</fullName>
    </recommendedName>
</protein>
<name>A0A319CQ53_9EURO</name>
<dbReference type="InterPro" id="IPR052926">
    <property type="entry name" value="Metallo-beta-lactamase_dom"/>
</dbReference>
<dbReference type="RefSeq" id="XP_025496910.1">
    <property type="nucleotide sequence ID" value="XM_025637714.1"/>
</dbReference>
<gene>
    <name evidence="1" type="ORF">BO82DRAFT_379884</name>
</gene>
<dbReference type="PANTHER" id="PTHR13754:SF13">
    <property type="entry name" value="METALLO-BETA-LACTAMASE SUPERFAMILY PROTEIN (AFU_ORTHOLOGUE AFUA_3G07630)"/>
    <property type="match status" value="1"/>
</dbReference>
<dbReference type="OrthoDB" id="1470350at2759"/>
<proteinExistence type="predicted"/>